<reference evidence="1" key="2">
    <citation type="journal article" date="2015" name="Fish Shellfish Immunol.">
        <title>Early steps in the European eel (Anguilla anguilla)-Vibrio vulnificus interaction in the gills: Role of the RtxA13 toxin.</title>
        <authorList>
            <person name="Callol A."/>
            <person name="Pajuelo D."/>
            <person name="Ebbesson L."/>
            <person name="Teles M."/>
            <person name="MacKenzie S."/>
            <person name="Amaro C."/>
        </authorList>
    </citation>
    <scope>NUCLEOTIDE SEQUENCE</scope>
</reference>
<accession>A0A0E9UZH4</accession>
<dbReference type="AlphaFoldDB" id="A0A0E9UZH4"/>
<organism evidence="1">
    <name type="scientific">Anguilla anguilla</name>
    <name type="common">European freshwater eel</name>
    <name type="synonym">Muraena anguilla</name>
    <dbReference type="NCBI Taxonomy" id="7936"/>
    <lineage>
        <taxon>Eukaryota</taxon>
        <taxon>Metazoa</taxon>
        <taxon>Chordata</taxon>
        <taxon>Craniata</taxon>
        <taxon>Vertebrata</taxon>
        <taxon>Euteleostomi</taxon>
        <taxon>Actinopterygii</taxon>
        <taxon>Neopterygii</taxon>
        <taxon>Teleostei</taxon>
        <taxon>Anguilliformes</taxon>
        <taxon>Anguillidae</taxon>
        <taxon>Anguilla</taxon>
    </lineage>
</organism>
<protein>
    <submittedName>
        <fullName evidence="1">Uncharacterized protein</fullName>
    </submittedName>
</protein>
<name>A0A0E9UZH4_ANGAN</name>
<evidence type="ECO:0000313" key="1">
    <source>
        <dbReference type="EMBL" id="JAH71212.1"/>
    </source>
</evidence>
<reference evidence="1" key="1">
    <citation type="submission" date="2014-11" db="EMBL/GenBank/DDBJ databases">
        <authorList>
            <person name="Amaro Gonzalez C."/>
        </authorList>
    </citation>
    <scope>NUCLEOTIDE SEQUENCE</scope>
</reference>
<sequence>MCDGGNAVKVLITPGSRAENPLQVHV</sequence>
<proteinExistence type="predicted"/>
<dbReference type="EMBL" id="GBXM01037365">
    <property type="protein sequence ID" value="JAH71212.1"/>
    <property type="molecule type" value="Transcribed_RNA"/>
</dbReference>